<accession>A0A1F5FB61</accession>
<evidence type="ECO:0008006" key="4">
    <source>
        <dbReference type="Google" id="ProtNLM"/>
    </source>
</evidence>
<dbReference type="AlphaFoldDB" id="A0A1F5FB61"/>
<dbReference type="Proteomes" id="UP000176191">
    <property type="component" value="Unassembled WGS sequence"/>
</dbReference>
<reference evidence="2 3" key="1">
    <citation type="journal article" date="2016" name="Nat. Commun.">
        <title>Thousands of microbial genomes shed light on interconnected biogeochemical processes in an aquifer system.</title>
        <authorList>
            <person name="Anantharaman K."/>
            <person name="Brown C.T."/>
            <person name="Hug L.A."/>
            <person name="Sharon I."/>
            <person name="Castelle C.J."/>
            <person name="Probst A.J."/>
            <person name="Thomas B.C."/>
            <person name="Singh A."/>
            <person name="Wilkins M.J."/>
            <person name="Karaoz U."/>
            <person name="Brodie E.L."/>
            <person name="Williams K.H."/>
            <person name="Hubbard S.S."/>
            <person name="Banfield J.F."/>
        </authorList>
    </citation>
    <scope>NUCLEOTIDE SEQUENCE [LARGE SCALE GENOMIC DNA]</scope>
</reference>
<evidence type="ECO:0000313" key="3">
    <source>
        <dbReference type="Proteomes" id="UP000176191"/>
    </source>
</evidence>
<organism evidence="2 3">
    <name type="scientific">Candidatus Collierbacteria bacterium RIFOXYA2_FULL_46_10</name>
    <dbReference type="NCBI Taxonomy" id="1817726"/>
    <lineage>
        <taxon>Bacteria</taxon>
        <taxon>Candidatus Collieribacteriota</taxon>
    </lineage>
</organism>
<comment type="caution">
    <text evidence="2">The sequence shown here is derived from an EMBL/GenBank/DDBJ whole genome shotgun (WGS) entry which is preliminary data.</text>
</comment>
<keyword evidence="1" id="KW-0472">Membrane</keyword>
<evidence type="ECO:0000256" key="1">
    <source>
        <dbReference type="SAM" id="Phobius"/>
    </source>
</evidence>
<sequence>MEQEVKRNLKRALGIFLIIFGLAGMILPILPGWWVALIGLEILGWRLVIDRHKPWRKIFSLKEKIQDNNP</sequence>
<proteinExistence type="predicted"/>
<name>A0A1F5FB61_9BACT</name>
<keyword evidence="1" id="KW-0812">Transmembrane</keyword>
<evidence type="ECO:0000313" key="2">
    <source>
        <dbReference type="EMBL" id="OGD76734.1"/>
    </source>
</evidence>
<dbReference type="EMBL" id="MFAK01000001">
    <property type="protein sequence ID" value="OGD76734.1"/>
    <property type="molecule type" value="Genomic_DNA"/>
</dbReference>
<protein>
    <recommendedName>
        <fullName evidence="4">Transmembrane protein (PGPGW)</fullName>
    </recommendedName>
</protein>
<keyword evidence="1" id="KW-1133">Transmembrane helix</keyword>
<gene>
    <name evidence="2" type="ORF">A2228_01070</name>
</gene>
<feature type="transmembrane region" description="Helical" evidence="1">
    <location>
        <begin position="12"/>
        <end position="27"/>
    </location>
</feature>